<dbReference type="AlphaFoldDB" id="A0A3M7QWH9"/>
<proteinExistence type="predicted"/>
<dbReference type="EMBL" id="REGN01004924">
    <property type="protein sequence ID" value="RNA15569.1"/>
    <property type="molecule type" value="Genomic_DNA"/>
</dbReference>
<protein>
    <submittedName>
        <fullName evidence="1">Uncharacterized protein</fullName>
    </submittedName>
</protein>
<dbReference type="Proteomes" id="UP000276133">
    <property type="component" value="Unassembled WGS sequence"/>
</dbReference>
<comment type="caution">
    <text evidence="1">The sequence shown here is derived from an EMBL/GenBank/DDBJ whole genome shotgun (WGS) entry which is preliminary data.</text>
</comment>
<name>A0A3M7QWH9_BRAPC</name>
<accession>A0A3M7QWH9</accession>
<dbReference type="OrthoDB" id="1749844at2759"/>
<gene>
    <name evidence="1" type="ORF">BpHYR1_033488</name>
</gene>
<organism evidence="1 2">
    <name type="scientific">Brachionus plicatilis</name>
    <name type="common">Marine rotifer</name>
    <name type="synonym">Brachionus muelleri</name>
    <dbReference type="NCBI Taxonomy" id="10195"/>
    <lineage>
        <taxon>Eukaryota</taxon>
        <taxon>Metazoa</taxon>
        <taxon>Spiralia</taxon>
        <taxon>Gnathifera</taxon>
        <taxon>Rotifera</taxon>
        <taxon>Eurotatoria</taxon>
        <taxon>Monogononta</taxon>
        <taxon>Pseudotrocha</taxon>
        <taxon>Ploima</taxon>
        <taxon>Brachionidae</taxon>
        <taxon>Brachionus</taxon>
    </lineage>
</organism>
<evidence type="ECO:0000313" key="1">
    <source>
        <dbReference type="EMBL" id="RNA15569.1"/>
    </source>
</evidence>
<sequence length="299" mass="34082">MRVTRRYLIVLDVVRANKYIWRKVFCGHFLTVFSKTHTFADFILGFLYQISTPKAYAKTPLMITPVNENTVTYPINSIHSCIGSTSYNTDKVNMARYVGSNKSKASSNKFYHYAKNNGNRPQYYQKTDTGLKKKTYGKRDDIVCYKCNKRGHYKSKGHKGNYKKINVANAISASESSADEDQCNMASEGKLLTSRGLIDGKPMKIAFDCGATFSIISNKMIDKHVMETIPTTEGIHDENIFEEEWSLDKASDKFECKPEQKLDVEEFEYFKMAVYSMKKIFAMDAKELGICNVACFALN</sequence>
<keyword evidence="2" id="KW-1185">Reference proteome</keyword>
<evidence type="ECO:0000313" key="2">
    <source>
        <dbReference type="Proteomes" id="UP000276133"/>
    </source>
</evidence>
<reference evidence="1 2" key="1">
    <citation type="journal article" date="2018" name="Sci. Rep.">
        <title>Genomic signatures of local adaptation to the degree of environmental predictability in rotifers.</title>
        <authorList>
            <person name="Franch-Gras L."/>
            <person name="Hahn C."/>
            <person name="Garcia-Roger E.M."/>
            <person name="Carmona M.J."/>
            <person name="Serra M."/>
            <person name="Gomez A."/>
        </authorList>
    </citation>
    <scope>NUCLEOTIDE SEQUENCE [LARGE SCALE GENOMIC DNA]</scope>
    <source>
        <strain evidence="1">HYR1</strain>
    </source>
</reference>